<dbReference type="InterPro" id="IPR002220">
    <property type="entry name" value="DapA-like"/>
</dbReference>
<dbReference type="CDD" id="cd00408">
    <property type="entry name" value="DHDPS-like"/>
    <property type="match status" value="1"/>
</dbReference>
<evidence type="ECO:0000256" key="2">
    <source>
        <dbReference type="PIRNR" id="PIRNR001365"/>
    </source>
</evidence>
<evidence type="ECO:0000256" key="1">
    <source>
        <dbReference type="ARBA" id="ARBA00023239"/>
    </source>
</evidence>
<dbReference type="OrthoDB" id="191315at2759"/>
<dbReference type="SUPFAM" id="SSF51569">
    <property type="entry name" value="Aldolase"/>
    <property type="match status" value="1"/>
</dbReference>
<evidence type="ECO:0000256" key="4">
    <source>
        <dbReference type="PIRSR" id="PIRSR001365-2"/>
    </source>
</evidence>
<dbReference type="Gene3D" id="3.20.20.70">
    <property type="entry name" value="Aldolase class I"/>
    <property type="match status" value="1"/>
</dbReference>
<evidence type="ECO:0000313" key="6">
    <source>
        <dbReference type="Proteomes" id="UP000256964"/>
    </source>
</evidence>
<accession>A0A371DW65</accession>
<dbReference type="AlphaFoldDB" id="A0A371DW65"/>
<evidence type="ECO:0000256" key="3">
    <source>
        <dbReference type="PIRSR" id="PIRSR001365-1"/>
    </source>
</evidence>
<protein>
    <submittedName>
        <fullName evidence="5">Dihydrodipicolinate synthetase</fullName>
    </submittedName>
</protein>
<dbReference type="PIRSF" id="PIRSF001365">
    <property type="entry name" value="DHDPS"/>
    <property type="match status" value="1"/>
</dbReference>
<dbReference type="InterPro" id="IPR013785">
    <property type="entry name" value="Aldolase_TIM"/>
</dbReference>
<dbReference type="EMBL" id="KZ857380">
    <property type="protein sequence ID" value="RDX56786.1"/>
    <property type="molecule type" value="Genomic_DNA"/>
</dbReference>
<keyword evidence="6" id="KW-1185">Reference proteome</keyword>
<feature type="binding site" evidence="4">
    <location>
        <position position="236"/>
    </location>
    <ligand>
        <name>pyruvate</name>
        <dbReference type="ChEBI" id="CHEBI:15361"/>
    </ligand>
</feature>
<gene>
    <name evidence="5" type="ORF">OH76DRAFT_417327</name>
</gene>
<comment type="similarity">
    <text evidence="2">Belongs to the DapA family.</text>
</comment>
<dbReference type="PANTHER" id="PTHR12128">
    <property type="entry name" value="DIHYDRODIPICOLINATE SYNTHASE"/>
    <property type="match status" value="1"/>
</dbReference>
<dbReference type="Proteomes" id="UP000256964">
    <property type="component" value="Unassembled WGS sequence"/>
</dbReference>
<dbReference type="Pfam" id="PF00701">
    <property type="entry name" value="DHDPS"/>
    <property type="match status" value="1"/>
</dbReference>
<keyword evidence="1 2" id="KW-0456">Lyase</keyword>
<dbReference type="STRING" id="139420.A0A371DW65"/>
<dbReference type="SMART" id="SM01130">
    <property type="entry name" value="DHDPS"/>
    <property type="match status" value="1"/>
</dbReference>
<evidence type="ECO:0000313" key="5">
    <source>
        <dbReference type="EMBL" id="RDX56786.1"/>
    </source>
</evidence>
<dbReference type="GO" id="GO:0008840">
    <property type="term" value="F:4-hydroxy-tetrahydrodipicolinate synthase activity"/>
    <property type="evidence" value="ECO:0007669"/>
    <property type="project" value="TreeGrafter"/>
</dbReference>
<reference evidence="5 6" key="1">
    <citation type="journal article" date="2018" name="Biotechnol. Biofuels">
        <title>Integrative visual omics of the white-rot fungus Polyporus brumalis exposes the biotechnological potential of its oxidative enzymes for delignifying raw plant biomass.</title>
        <authorList>
            <person name="Miyauchi S."/>
            <person name="Rancon A."/>
            <person name="Drula E."/>
            <person name="Hage H."/>
            <person name="Chaduli D."/>
            <person name="Favel A."/>
            <person name="Grisel S."/>
            <person name="Henrissat B."/>
            <person name="Herpoel-Gimbert I."/>
            <person name="Ruiz-Duenas F.J."/>
            <person name="Chevret D."/>
            <person name="Hainaut M."/>
            <person name="Lin J."/>
            <person name="Wang M."/>
            <person name="Pangilinan J."/>
            <person name="Lipzen A."/>
            <person name="Lesage-Meessen L."/>
            <person name="Navarro D."/>
            <person name="Riley R."/>
            <person name="Grigoriev I.V."/>
            <person name="Zhou S."/>
            <person name="Raouche S."/>
            <person name="Rosso M.N."/>
        </authorList>
    </citation>
    <scope>NUCLEOTIDE SEQUENCE [LARGE SCALE GENOMIC DNA]</scope>
    <source>
        <strain evidence="5 6">BRFM 1820</strain>
    </source>
</reference>
<sequence length="339" mass="36038">MASSVVRPLEPGIYAPLPTFFLPDSEDIDLQSQSAHVLRLIKAGVKPLLSGTMGEAHHLSHEERASLIKVTRQALDDAGFKDVPIISGSGAGSTRETIQISQEAAEAGADYVIVICSGYFAGALAGNKKALKAFWADVSEKSPLPVIIYNYPGAAGGIDLDSDLITELAEECPNLAGVKLTRCGNVGKLTRICATVSDPSFAQLYPRKNAHAPFLVLGGFTDFILTSSIVNGHGAITGLANIAPYTVAKLFEISEKAKTDPSVLPEAQRLQGIVARADYTIAKAGIAGTKYLLEKLYGYGGNPRRPLPPIEAAVAEALWAHPHTQELIKIERELSGKVQ</sequence>
<proteinExistence type="inferred from homology"/>
<organism evidence="5 6">
    <name type="scientific">Lentinus brumalis</name>
    <dbReference type="NCBI Taxonomy" id="2498619"/>
    <lineage>
        <taxon>Eukaryota</taxon>
        <taxon>Fungi</taxon>
        <taxon>Dikarya</taxon>
        <taxon>Basidiomycota</taxon>
        <taxon>Agaricomycotina</taxon>
        <taxon>Agaricomycetes</taxon>
        <taxon>Polyporales</taxon>
        <taxon>Polyporaceae</taxon>
        <taxon>Lentinus</taxon>
    </lineage>
</organism>
<dbReference type="PANTHER" id="PTHR12128:SF66">
    <property type="entry name" value="4-HYDROXY-2-OXOGLUTARATE ALDOLASE, MITOCHONDRIAL"/>
    <property type="match status" value="1"/>
</dbReference>
<dbReference type="PRINTS" id="PR00146">
    <property type="entry name" value="DHPICSNTHASE"/>
</dbReference>
<feature type="active site" description="Proton donor/acceptor" evidence="3">
    <location>
        <position position="149"/>
    </location>
</feature>
<name>A0A371DW65_9APHY</name>
<feature type="active site" description="Schiff-base intermediate with substrate" evidence="3">
    <location>
        <position position="179"/>
    </location>
</feature>